<proteinExistence type="inferred from homology"/>
<evidence type="ECO:0000256" key="1">
    <source>
        <dbReference type="ARBA" id="ARBA00006139"/>
    </source>
</evidence>
<dbReference type="PANTHER" id="PTHR33695:SF1">
    <property type="entry name" value="LIPOPROTEIN SIGNAL PEPTIDASE"/>
    <property type="match status" value="1"/>
</dbReference>
<dbReference type="GO" id="GO:0004190">
    <property type="term" value="F:aspartic-type endopeptidase activity"/>
    <property type="evidence" value="ECO:0007669"/>
    <property type="project" value="UniProtKB-EC"/>
</dbReference>
<evidence type="ECO:0000256" key="6">
    <source>
        <dbReference type="ARBA" id="ARBA00022801"/>
    </source>
</evidence>
<keyword evidence="7 9" id="KW-1133">Transmembrane helix</keyword>
<dbReference type="EC" id="3.4.23.36" evidence="9"/>
<feature type="active site" evidence="9">
    <location>
        <position position="136"/>
    </location>
</feature>
<keyword evidence="4 9" id="KW-0812">Transmembrane</keyword>
<evidence type="ECO:0000313" key="13">
    <source>
        <dbReference type="Proteomes" id="UP001207605"/>
    </source>
</evidence>
<evidence type="ECO:0000256" key="4">
    <source>
        <dbReference type="ARBA" id="ARBA00022692"/>
    </source>
</evidence>
<dbReference type="HAMAP" id="MF_00161">
    <property type="entry name" value="LspA"/>
    <property type="match status" value="1"/>
</dbReference>
<dbReference type="RefSeq" id="WP_262581732.1">
    <property type="nucleotide sequence ID" value="NZ_JAOQJV010000010.1"/>
</dbReference>
<keyword evidence="13" id="KW-1185">Reference proteome</keyword>
<evidence type="ECO:0000256" key="9">
    <source>
        <dbReference type="HAMAP-Rule" id="MF_00161"/>
    </source>
</evidence>
<keyword evidence="2 9" id="KW-1003">Cell membrane</keyword>
<dbReference type="Pfam" id="PF01252">
    <property type="entry name" value="Peptidase_A8"/>
    <property type="match status" value="1"/>
</dbReference>
<reference evidence="12 13" key="1">
    <citation type="journal article" date="2021" name="ISME Commun">
        <title>Automated analysis of genomic sequences facilitates high-throughput and comprehensive description of bacteria.</title>
        <authorList>
            <person name="Hitch T.C.A."/>
        </authorList>
    </citation>
    <scope>NUCLEOTIDE SEQUENCE [LARGE SCALE GENOMIC DNA]</scope>
    <source>
        <strain evidence="12 13">Sanger_02</strain>
    </source>
</reference>
<comment type="caution">
    <text evidence="12">The sequence shown here is derived from an EMBL/GenBank/DDBJ whole genome shotgun (WGS) entry which is preliminary data.</text>
</comment>
<dbReference type="PRINTS" id="PR00781">
    <property type="entry name" value="LIPOSIGPTASE"/>
</dbReference>
<comment type="subcellular location">
    <subcellularLocation>
        <location evidence="9">Cell membrane</location>
        <topology evidence="9">Multi-pass membrane protein</topology>
    </subcellularLocation>
</comment>
<dbReference type="EMBL" id="JAOQJV010000010">
    <property type="protein sequence ID" value="MCU6700321.1"/>
    <property type="molecule type" value="Genomic_DNA"/>
</dbReference>
<comment type="similarity">
    <text evidence="1 9 11">Belongs to the peptidase A8 family.</text>
</comment>
<evidence type="ECO:0000256" key="2">
    <source>
        <dbReference type="ARBA" id="ARBA00022475"/>
    </source>
</evidence>
<comment type="catalytic activity">
    <reaction evidence="9 10">
        <text>Release of signal peptides from bacterial membrane prolipoproteins. Hydrolyzes -Xaa-Yaa-Zaa-|-(S,diacylglyceryl)Cys-, in which Xaa is hydrophobic (preferably Leu), and Yaa (Ala or Ser) and Zaa (Gly or Ala) have small, neutral side chains.</text>
        <dbReference type="EC" id="3.4.23.36"/>
    </reaction>
</comment>
<comment type="function">
    <text evidence="9 10">This protein specifically catalyzes the removal of signal peptides from prolipoproteins.</text>
</comment>
<dbReference type="PROSITE" id="PS00855">
    <property type="entry name" value="SPASE_II"/>
    <property type="match status" value="1"/>
</dbReference>
<protein>
    <recommendedName>
        <fullName evidence="9">Lipoprotein signal peptidase</fullName>
        <ecNumber evidence="9">3.4.23.36</ecNumber>
    </recommendedName>
    <alternativeName>
        <fullName evidence="9">Prolipoprotein signal peptidase</fullName>
    </alternativeName>
    <alternativeName>
        <fullName evidence="9">Signal peptidase II</fullName>
        <shortName evidence="9">SPase II</shortName>
    </alternativeName>
</protein>
<evidence type="ECO:0000256" key="5">
    <source>
        <dbReference type="ARBA" id="ARBA00022750"/>
    </source>
</evidence>
<evidence type="ECO:0000256" key="10">
    <source>
        <dbReference type="RuleBase" id="RU000594"/>
    </source>
</evidence>
<keyword evidence="8 9" id="KW-0472">Membrane</keyword>
<gene>
    <name evidence="9 12" type="primary">lspA</name>
    <name evidence="12" type="ORF">OCV65_08775</name>
</gene>
<keyword evidence="6 9" id="KW-0378">Hydrolase</keyword>
<evidence type="ECO:0000256" key="11">
    <source>
        <dbReference type="RuleBase" id="RU004181"/>
    </source>
</evidence>
<accession>A0ABT2S6V6</accession>
<dbReference type="NCBIfam" id="TIGR00077">
    <property type="entry name" value="lspA"/>
    <property type="match status" value="1"/>
</dbReference>
<evidence type="ECO:0000256" key="3">
    <source>
        <dbReference type="ARBA" id="ARBA00022670"/>
    </source>
</evidence>
<sequence length="156" mass="17502">MKSRLYPAVAAVICGMDLYLKSRVEKCVKPGEEKKLSGTPFSIRKVYNRGVAFNLLQDQPKTMRMLTTSAVAAVVAYDFILLHQKGRHLLKLGMMCMTGGALSNFVDRVRHGKVVDYIGIRTHWEKFSSITYNVGDFAIFAGAVMTVLSEFFQNKN</sequence>
<evidence type="ECO:0000313" key="12">
    <source>
        <dbReference type="EMBL" id="MCU6700321.1"/>
    </source>
</evidence>
<keyword evidence="3 9" id="KW-0645">Protease</keyword>
<feature type="active site" evidence="9">
    <location>
        <position position="116"/>
    </location>
</feature>
<name>A0ABT2S6V6_9FIRM</name>
<comment type="pathway">
    <text evidence="9">Protein modification; lipoprotein biosynthesis (signal peptide cleavage).</text>
</comment>
<organism evidence="12 13">
    <name type="scientific">Dorea ammoniilytica</name>
    <dbReference type="NCBI Taxonomy" id="2981788"/>
    <lineage>
        <taxon>Bacteria</taxon>
        <taxon>Bacillati</taxon>
        <taxon>Bacillota</taxon>
        <taxon>Clostridia</taxon>
        <taxon>Lachnospirales</taxon>
        <taxon>Lachnospiraceae</taxon>
        <taxon>Dorea</taxon>
    </lineage>
</organism>
<evidence type="ECO:0000256" key="8">
    <source>
        <dbReference type="ARBA" id="ARBA00023136"/>
    </source>
</evidence>
<evidence type="ECO:0000256" key="7">
    <source>
        <dbReference type="ARBA" id="ARBA00022989"/>
    </source>
</evidence>
<keyword evidence="5 9" id="KW-0064">Aspartyl protease</keyword>
<dbReference type="Proteomes" id="UP001207605">
    <property type="component" value="Unassembled WGS sequence"/>
</dbReference>
<dbReference type="PANTHER" id="PTHR33695">
    <property type="entry name" value="LIPOPROTEIN SIGNAL PEPTIDASE"/>
    <property type="match status" value="1"/>
</dbReference>
<dbReference type="InterPro" id="IPR001872">
    <property type="entry name" value="Peptidase_A8"/>
</dbReference>